<keyword evidence="1" id="KW-0479">Metal-binding</keyword>
<organism evidence="7 8">
    <name type="scientific">Meganyctiphanes norvegica</name>
    <name type="common">Northern krill</name>
    <name type="synonym">Thysanopoda norvegica</name>
    <dbReference type="NCBI Taxonomy" id="48144"/>
    <lineage>
        <taxon>Eukaryota</taxon>
        <taxon>Metazoa</taxon>
        <taxon>Ecdysozoa</taxon>
        <taxon>Arthropoda</taxon>
        <taxon>Crustacea</taxon>
        <taxon>Multicrustacea</taxon>
        <taxon>Malacostraca</taxon>
        <taxon>Eumalacostraca</taxon>
        <taxon>Eucarida</taxon>
        <taxon>Euphausiacea</taxon>
        <taxon>Euphausiidae</taxon>
        <taxon>Meganyctiphanes</taxon>
    </lineage>
</organism>
<dbReference type="InterPro" id="IPR026516">
    <property type="entry name" value="THAP1/10"/>
</dbReference>
<dbReference type="GO" id="GO:0008270">
    <property type="term" value="F:zinc ion binding"/>
    <property type="evidence" value="ECO:0007669"/>
    <property type="project" value="UniProtKB-KW"/>
</dbReference>
<keyword evidence="8" id="KW-1185">Reference proteome</keyword>
<dbReference type="SMART" id="SM00980">
    <property type="entry name" value="THAP"/>
    <property type="match status" value="1"/>
</dbReference>
<comment type="caution">
    <text evidence="7">The sequence shown here is derived from an EMBL/GenBank/DDBJ whole genome shotgun (WGS) entry which is preliminary data.</text>
</comment>
<proteinExistence type="predicted"/>
<evidence type="ECO:0000256" key="2">
    <source>
        <dbReference type="ARBA" id="ARBA00022771"/>
    </source>
</evidence>
<dbReference type="Pfam" id="PF05485">
    <property type="entry name" value="THAP"/>
    <property type="match status" value="1"/>
</dbReference>
<dbReference type="InterPro" id="IPR038441">
    <property type="entry name" value="THAP_Znf_sf"/>
</dbReference>
<dbReference type="EMBL" id="CAXKWB010014554">
    <property type="protein sequence ID" value="CAL4111009.1"/>
    <property type="molecule type" value="Genomic_DNA"/>
</dbReference>
<dbReference type="Gene3D" id="6.20.210.20">
    <property type="entry name" value="THAP domain"/>
    <property type="match status" value="1"/>
</dbReference>
<dbReference type="PROSITE" id="PS50950">
    <property type="entry name" value="ZF_THAP"/>
    <property type="match status" value="1"/>
</dbReference>
<evidence type="ECO:0000256" key="5">
    <source>
        <dbReference type="PROSITE-ProRule" id="PRU00309"/>
    </source>
</evidence>
<dbReference type="PANTHER" id="PTHR46600:SF11">
    <property type="entry name" value="THAP DOMAIN-CONTAINING PROTEIN 10"/>
    <property type="match status" value="1"/>
</dbReference>
<name>A0AAV2R3V2_MEGNR</name>
<dbReference type="PANTHER" id="PTHR46600">
    <property type="entry name" value="THAP DOMAIN-CONTAINING"/>
    <property type="match status" value="1"/>
</dbReference>
<dbReference type="GO" id="GO:0043565">
    <property type="term" value="F:sequence-specific DNA binding"/>
    <property type="evidence" value="ECO:0007669"/>
    <property type="project" value="InterPro"/>
</dbReference>
<keyword evidence="2 5" id="KW-0863">Zinc-finger</keyword>
<dbReference type="SUPFAM" id="SSF57716">
    <property type="entry name" value="Glucocorticoid receptor-like (DNA-binding domain)"/>
    <property type="match status" value="1"/>
</dbReference>
<evidence type="ECO:0000256" key="4">
    <source>
        <dbReference type="ARBA" id="ARBA00023125"/>
    </source>
</evidence>
<evidence type="ECO:0000256" key="1">
    <source>
        <dbReference type="ARBA" id="ARBA00022723"/>
    </source>
</evidence>
<evidence type="ECO:0000259" key="6">
    <source>
        <dbReference type="PROSITE" id="PS50950"/>
    </source>
</evidence>
<keyword evidence="3" id="KW-0862">Zinc</keyword>
<evidence type="ECO:0000313" key="8">
    <source>
        <dbReference type="Proteomes" id="UP001497623"/>
    </source>
</evidence>
<accession>A0AAV2R3V2</accession>
<feature type="domain" description="THAP-type" evidence="6">
    <location>
        <begin position="1"/>
        <end position="98"/>
    </location>
</feature>
<gene>
    <name evidence="7" type="ORF">MNOR_LOCUS19529</name>
</gene>
<evidence type="ECO:0000313" key="7">
    <source>
        <dbReference type="EMBL" id="CAL4111009.1"/>
    </source>
</evidence>
<dbReference type="InterPro" id="IPR006612">
    <property type="entry name" value="THAP_Znf"/>
</dbReference>
<feature type="non-terminal residue" evidence="7">
    <location>
        <position position="101"/>
    </location>
</feature>
<reference evidence="7 8" key="1">
    <citation type="submission" date="2024-05" db="EMBL/GenBank/DDBJ databases">
        <authorList>
            <person name="Wallberg A."/>
        </authorList>
    </citation>
    <scope>NUCLEOTIDE SEQUENCE [LARGE SCALE GENOMIC DNA]</scope>
</reference>
<keyword evidence="4 5" id="KW-0238">DNA-binding</keyword>
<dbReference type="Proteomes" id="UP001497623">
    <property type="component" value="Unassembled WGS sequence"/>
</dbReference>
<sequence length="101" mass="11563">MSGRDNFRCVVYGCKYQHGIRSFSFPTNSIIRNKWIDFAKKTSGGDHFSEDSITKKSKVCSTHFLSTDYNQSQVQQCKMGLLSEEKVHLHREAYPSIPAKV</sequence>
<dbReference type="AlphaFoldDB" id="A0AAV2R3V2"/>
<evidence type="ECO:0000256" key="3">
    <source>
        <dbReference type="ARBA" id="ARBA00022833"/>
    </source>
</evidence>
<protein>
    <recommendedName>
        <fullName evidence="6">THAP-type domain-containing protein</fullName>
    </recommendedName>
</protein>